<gene>
    <name evidence="1" type="ORF">BLA60_26800</name>
</gene>
<keyword evidence="2" id="KW-1185">Reference proteome</keyword>
<sequence>MDTPEVRIYDIMACDVYWDFAGSLPREQHKFLVSLYPTPGAKAPDLIERITARGPDGYQVEFVNQEFHRGNLNGWIYDRTVDAYWYMVNLATGFLAPGEYTIEIEGRDGRLVSASRVQDGERSAALVASYLTHREVLARSFFPSRVTPALAKGVSLDRIVAGQRTLKELDGTDAYYIHRLAECSTPAGFDTQNLVWWDNIFVQRDVGGNRWAGLNRGKVTIRAELAAGRDYGYFVEITDANAQNETNICVFQPHQFFRTP</sequence>
<organism evidence="1 2">
    <name type="scientific">Actinophytocola xinjiangensis</name>
    <dbReference type="NCBI Taxonomy" id="485602"/>
    <lineage>
        <taxon>Bacteria</taxon>
        <taxon>Bacillati</taxon>
        <taxon>Actinomycetota</taxon>
        <taxon>Actinomycetes</taxon>
        <taxon>Pseudonocardiales</taxon>
        <taxon>Pseudonocardiaceae</taxon>
    </lineage>
</organism>
<evidence type="ECO:0000313" key="2">
    <source>
        <dbReference type="Proteomes" id="UP000185696"/>
    </source>
</evidence>
<protein>
    <submittedName>
        <fullName evidence="1">Uncharacterized protein</fullName>
    </submittedName>
</protein>
<proteinExistence type="predicted"/>
<dbReference type="EMBL" id="MSIF01000015">
    <property type="protein sequence ID" value="OLF07645.1"/>
    <property type="molecule type" value="Genomic_DNA"/>
</dbReference>
<dbReference type="AlphaFoldDB" id="A0A7Z1AXF4"/>
<comment type="caution">
    <text evidence="1">The sequence shown here is derived from an EMBL/GenBank/DDBJ whole genome shotgun (WGS) entry which is preliminary data.</text>
</comment>
<dbReference type="RefSeq" id="WP_075135883.1">
    <property type="nucleotide sequence ID" value="NZ_MSIF01000015.1"/>
</dbReference>
<evidence type="ECO:0000313" key="1">
    <source>
        <dbReference type="EMBL" id="OLF07645.1"/>
    </source>
</evidence>
<name>A0A7Z1AXF4_9PSEU</name>
<reference evidence="1 2" key="1">
    <citation type="submission" date="2016-12" db="EMBL/GenBank/DDBJ databases">
        <title>The draft genome sequence of Actinophytocola xinjiangensis.</title>
        <authorList>
            <person name="Wang W."/>
            <person name="Yuan L."/>
        </authorList>
    </citation>
    <scope>NUCLEOTIDE SEQUENCE [LARGE SCALE GENOMIC DNA]</scope>
    <source>
        <strain evidence="1 2">CGMCC 4.4663</strain>
    </source>
</reference>
<dbReference type="Proteomes" id="UP000185696">
    <property type="component" value="Unassembled WGS sequence"/>
</dbReference>
<accession>A0A7Z1AXF4</accession>
<dbReference type="OrthoDB" id="3419253at2"/>